<feature type="topological domain" description="Extracellular" evidence="8">
    <location>
        <begin position="1"/>
        <end position="4"/>
    </location>
</feature>
<dbReference type="EMBL" id="CP041372">
    <property type="protein sequence ID" value="QKS72066.1"/>
    <property type="molecule type" value="Genomic_DNA"/>
</dbReference>
<evidence type="ECO:0000256" key="7">
    <source>
        <dbReference type="ARBA" id="ARBA00023306"/>
    </source>
</evidence>
<accession>A0A859FIJ8</accession>
<evidence type="ECO:0000256" key="3">
    <source>
        <dbReference type="ARBA" id="ARBA00022989"/>
    </source>
</evidence>
<protein>
    <recommendedName>
        <fullName evidence="8">Septation ring formation regulator EzrA</fullName>
    </recommendedName>
</protein>
<dbReference type="InterPro" id="IPR010379">
    <property type="entry name" value="EzrA"/>
</dbReference>
<keyword evidence="10" id="KW-1185">Reference proteome</keyword>
<comment type="function">
    <text evidence="8">Negative regulator of FtsZ ring formation; modulates the frequency and position of FtsZ ring formation. Inhibits FtsZ ring formation at polar sites. Interacts either with FtsZ or with one of its binding partners to promote depolymerization.</text>
</comment>
<evidence type="ECO:0000256" key="2">
    <source>
        <dbReference type="ARBA" id="ARBA00022692"/>
    </source>
</evidence>
<sequence>MTVYVIIGVVVVLAALIGYGALSRKRIYQEVDRLGAVKMELMNKPVTEELSKMKGLKMSGETEARFEQWREEWDSIVTVQLPDMEEKLFNVEEYANKYRFSRAKQELELVDEQLLAISQHMEQLVKEVKELIHSEEKNRSDIGSMKELYDETKKKLWVQKGTLGPAVPALEQTLKDVQEKFTVFEEQTEEGNYYQARETLQEIETQLNQCQQIIEEVPHYLLKTQKEIPNQLSDLKAGMQEMAAEGYPMEHFSASWQVEEIEKRHEMLLPLIVNLQIEEVKEPVETIESDINDIYDKLEHEVLARKAVESERIDVATKMEQLPILLQDLETEMELVKANYRLTEEDDRKLIQITKELREIQAKFAVLDDVITERKQTFTTARKRMDEFKEELEAFTQELTQSKENFRHLRSDERNAEEAILHMKQEMTRGLRTLKRSNLPGIPETLVHTMDAAEDILQEVSEELKQTPISMQEVKRKLQIAEDEVEGAIGQLEDTIYFATMAERVIQYGNRYRSTHDHIHILLLQAEDRFRSYLYEEALELALEGVESKDPYVLDKVKDKDLVSQSNS</sequence>
<name>A0A859FIJ8_9BACI</name>
<dbReference type="RefSeq" id="WP_176010050.1">
    <property type="nucleotide sequence ID" value="NZ_CP041372.2"/>
</dbReference>
<evidence type="ECO:0000256" key="8">
    <source>
        <dbReference type="HAMAP-Rule" id="MF_00728"/>
    </source>
</evidence>
<gene>
    <name evidence="8" type="primary">ezrA</name>
    <name evidence="9" type="ORF">FLK61_35995</name>
</gene>
<keyword evidence="2 8" id="KW-0812">Transmembrane</keyword>
<dbReference type="GO" id="GO:0000917">
    <property type="term" value="P:division septum assembly"/>
    <property type="evidence" value="ECO:0007669"/>
    <property type="project" value="UniProtKB-KW"/>
</dbReference>
<dbReference type="KEGG" id="psua:FLK61_35995"/>
<evidence type="ECO:0000313" key="10">
    <source>
        <dbReference type="Proteomes" id="UP000318138"/>
    </source>
</evidence>
<dbReference type="Pfam" id="PF06160">
    <property type="entry name" value="EzrA"/>
    <property type="match status" value="1"/>
</dbReference>
<reference evidence="10" key="1">
    <citation type="submission" date="2019-07" db="EMBL/GenBank/DDBJ databases">
        <title>Bacillus alkalisoli sp. nov. isolated from saline soil.</title>
        <authorList>
            <person name="Sun J.-Q."/>
            <person name="Xu L."/>
        </authorList>
    </citation>
    <scope>NUCLEOTIDE SEQUENCE [LARGE SCALE GENOMIC DNA]</scope>
    <source>
        <strain evidence="10">M4U3P1</strain>
    </source>
</reference>
<dbReference type="GO" id="GO:0005886">
    <property type="term" value="C:plasma membrane"/>
    <property type="evidence" value="ECO:0007669"/>
    <property type="project" value="UniProtKB-SubCell"/>
</dbReference>
<evidence type="ECO:0000313" key="9">
    <source>
        <dbReference type="EMBL" id="QKS72066.1"/>
    </source>
</evidence>
<evidence type="ECO:0000256" key="6">
    <source>
        <dbReference type="ARBA" id="ARBA00023210"/>
    </source>
</evidence>
<evidence type="ECO:0000256" key="4">
    <source>
        <dbReference type="ARBA" id="ARBA00023054"/>
    </source>
</evidence>
<feature type="topological domain" description="Cytoplasmic" evidence="8">
    <location>
        <begin position="24"/>
        <end position="568"/>
    </location>
</feature>
<feature type="coiled-coil region" evidence="8">
    <location>
        <begin position="378"/>
        <end position="412"/>
    </location>
</feature>
<evidence type="ECO:0000256" key="5">
    <source>
        <dbReference type="ARBA" id="ARBA00023136"/>
    </source>
</evidence>
<dbReference type="GO" id="GO:0000921">
    <property type="term" value="P:septin ring assembly"/>
    <property type="evidence" value="ECO:0007669"/>
    <property type="project" value="InterPro"/>
</dbReference>
<keyword evidence="5 8" id="KW-0472">Membrane</keyword>
<comment type="subcellular location">
    <subcellularLocation>
        <location evidence="8">Cell membrane</location>
        <topology evidence="8">Single-pass membrane protein</topology>
    </subcellularLocation>
    <text evidence="8">Colocalized with FtsZ to the nascent septal site.</text>
</comment>
<dbReference type="AlphaFoldDB" id="A0A859FIJ8"/>
<dbReference type="Proteomes" id="UP000318138">
    <property type="component" value="Chromosome"/>
</dbReference>
<keyword evidence="7 8" id="KW-0131">Cell cycle</keyword>
<keyword evidence="8" id="KW-1003">Cell membrane</keyword>
<comment type="similarity">
    <text evidence="8">Belongs to the EzrA family.</text>
</comment>
<dbReference type="GO" id="GO:0005940">
    <property type="term" value="C:septin ring"/>
    <property type="evidence" value="ECO:0007669"/>
    <property type="project" value="InterPro"/>
</dbReference>
<keyword evidence="1 8" id="KW-0132">Cell division</keyword>
<keyword evidence="3 8" id="KW-1133">Transmembrane helix</keyword>
<proteinExistence type="inferred from homology"/>
<evidence type="ECO:0000256" key="1">
    <source>
        <dbReference type="ARBA" id="ARBA00022618"/>
    </source>
</evidence>
<organism evidence="9 10">
    <name type="scientific">Paenalkalicoccus suaedae</name>
    <dbReference type="NCBI Taxonomy" id="2592382"/>
    <lineage>
        <taxon>Bacteria</taxon>
        <taxon>Bacillati</taxon>
        <taxon>Bacillota</taxon>
        <taxon>Bacilli</taxon>
        <taxon>Bacillales</taxon>
        <taxon>Bacillaceae</taxon>
        <taxon>Paenalkalicoccus</taxon>
    </lineage>
</organism>
<keyword evidence="4 8" id="KW-0175">Coiled coil</keyword>
<dbReference type="HAMAP" id="MF_00728">
    <property type="entry name" value="EzrA"/>
    <property type="match status" value="1"/>
</dbReference>
<keyword evidence="6 8" id="KW-0717">Septation</keyword>